<feature type="domain" description="CBM6" evidence="4">
    <location>
        <begin position="780"/>
        <end position="917"/>
    </location>
</feature>
<proteinExistence type="predicted"/>
<dbReference type="PROSITE" id="PS51175">
    <property type="entry name" value="CBM6"/>
    <property type="match status" value="3"/>
</dbReference>
<feature type="region of interest" description="Disordered" evidence="1">
    <location>
        <begin position="24"/>
        <end position="126"/>
    </location>
</feature>
<feature type="compositionally biased region" description="Acidic residues" evidence="1">
    <location>
        <begin position="78"/>
        <end position="102"/>
    </location>
</feature>
<evidence type="ECO:0000313" key="5">
    <source>
        <dbReference type="EMBL" id="MBE5920573.1"/>
    </source>
</evidence>
<dbReference type="SUPFAM" id="SSF51445">
    <property type="entry name" value="(Trans)glycosidases"/>
    <property type="match status" value="1"/>
</dbReference>
<dbReference type="Gene3D" id="2.60.120.260">
    <property type="entry name" value="Galactose-binding domain-like"/>
    <property type="match status" value="3"/>
</dbReference>
<dbReference type="Proteomes" id="UP000766246">
    <property type="component" value="Unassembled WGS sequence"/>
</dbReference>
<dbReference type="EMBL" id="SVER01000038">
    <property type="protein sequence ID" value="MBE5920573.1"/>
    <property type="molecule type" value="Genomic_DNA"/>
</dbReference>
<evidence type="ECO:0000259" key="4">
    <source>
        <dbReference type="PROSITE" id="PS51175"/>
    </source>
</evidence>
<evidence type="ECO:0000256" key="3">
    <source>
        <dbReference type="SAM" id="SignalP"/>
    </source>
</evidence>
<dbReference type="Gene3D" id="3.20.20.80">
    <property type="entry name" value="Glycosidases"/>
    <property type="match status" value="1"/>
</dbReference>
<evidence type="ECO:0000256" key="1">
    <source>
        <dbReference type="SAM" id="MobiDB-lite"/>
    </source>
</evidence>
<feature type="compositionally biased region" description="Basic and acidic residues" evidence="1">
    <location>
        <begin position="1332"/>
        <end position="1347"/>
    </location>
</feature>
<gene>
    <name evidence="5" type="ORF">E7272_12125</name>
</gene>
<dbReference type="SUPFAM" id="SSF49785">
    <property type="entry name" value="Galactose-binding domain-like"/>
    <property type="match status" value="3"/>
</dbReference>
<dbReference type="Pfam" id="PF13385">
    <property type="entry name" value="Laminin_G_3"/>
    <property type="match status" value="1"/>
</dbReference>
<dbReference type="InterPro" id="IPR017853">
    <property type="entry name" value="GH"/>
</dbReference>
<feature type="transmembrane region" description="Helical" evidence="2">
    <location>
        <begin position="1376"/>
        <end position="1397"/>
    </location>
</feature>
<feature type="compositionally biased region" description="Polar residues" evidence="1">
    <location>
        <begin position="1290"/>
        <end position="1301"/>
    </location>
</feature>
<accession>A0A927UED6</accession>
<keyword evidence="2" id="KW-0812">Transmembrane</keyword>
<dbReference type="InterPro" id="IPR013320">
    <property type="entry name" value="ConA-like_dom_sf"/>
</dbReference>
<feature type="signal peptide" evidence="3">
    <location>
        <begin position="1"/>
        <end position="27"/>
    </location>
</feature>
<keyword evidence="2" id="KW-1133">Transmembrane helix</keyword>
<feature type="compositionally biased region" description="Low complexity" evidence="1">
    <location>
        <begin position="1246"/>
        <end position="1274"/>
    </location>
</feature>
<dbReference type="InterPro" id="IPR005084">
    <property type="entry name" value="CBM6"/>
</dbReference>
<feature type="compositionally biased region" description="Acidic residues" evidence="1">
    <location>
        <begin position="1322"/>
        <end position="1331"/>
    </location>
</feature>
<feature type="compositionally biased region" description="Acidic residues" evidence="1">
    <location>
        <begin position="1348"/>
        <end position="1365"/>
    </location>
</feature>
<comment type="caution">
    <text evidence="5">The sequence shown here is derived from an EMBL/GenBank/DDBJ whole genome shotgun (WGS) entry which is preliminary data.</text>
</comment>
<feature type="domain" description="CBM6" evidence="4">
    <location>
        <begin position="1074"/>
        <end position="1224"/>
    </location>
</feature>
<dbReference type="InterPro" id="IPR008979">
    <property type="entry name" value="Galactose-bd-like_sf"/>
</dbReference>
<reference evidence="5" key="1">
    <citation type="submission" date="2019-04" db="EMBL/GenBank/DDBJ databases">
        <title>Evolution of Biomass-Degrading Anaerobic Consortia Revealed by Metagenomics.</title>
        <authorList>
            <person name="Peng X."/>
        </authorList>
    </citation>
    <scope>NUCLEOTIDE SEQUENCE</scope>
    <source>
        <strain evidence="5">SIG311</strain>
    </source>
</reference>
<sequence length="1405" mass="153913">MKNKWVKRTLALALATQVVATGVPVQAAAVDDVKEAKEQTIEDEEVAKGATEEEESEEKKEEEASKKDEKEEAAESEKDLEEEVKEESEEESEDEDSEEDEDKDKKKKKLKEEKDETPSPVYSYNFEDEDSVKGKLRDDAKIVKDEQKDSSVLYLPGKGSMDLPEDLFAKIADSENGEFTMSLWVNPSSDAQNYSKLFDASNAPIGATNSGANWWNDPDFAFAAGGGAYDMTLYVGKPNESTDVKTKVKFDKQLTRDAWQYLTVTFKEDEYKVYLNGKSLGYTDGADNTKKVVDVLPKLLDSDYLKTLKYASLGKSYYTSDNDFKGYMDDVEFYDVALTEDQVKELYSSFPEMKKPVSRGTLDIDMSAKTGPVKHGATGYLYGVGEDNVPSVNLQTAIKPYMCEQKPAEGLQHPNGDVLIMADTFLEAGGDSIQIACPDIYANWPYEYEGMDEYCEKLQTMVKQTKEAGLSDVAVYVLFNEPEGNWFNEIWSNDMSKFDAAWLQAYKAVKEIDKDAKVAGPNFCCYQARQLETYMQFCAENDCIPYQISWHVLNNDLYNNFHNNVVHYRDLEKKYWLEPGLITEPREIVINEYADFTHLGVPGALARWIGLFEDEKVTACLAYWHISNNLSDLAADNNEPNGAWWLYKWYGELSGETVNIDVSGLPQTQFYGVASVDSNKKSSNVIFGGAENAVLNLNNIDKSIFGDKIEVKFECTDWTGINGAAVAPTYMKKEVFEVGEDGSCQIKMDELVAAAAYNLTITPADADAEVGLVENGPWKKTYEGEEAELTGGAKEAGKNQSFACSGIGQAQGLDSESAKATFKVDVPEDGYYRFDMVYGAGTGNNTYNTAANDPKNAIQKLFVDGEYKTDMYLQNTLTFYMSGLHTEYVYLTKGAHDISVSGTDSEGKASIDCVYLTFVGDENALYNDKNVKTYEAELSDYNILGSQTATTVRTANDVNGYTGAGFAVGLDTSVKNGGGIRFITFAKENGTYKLSVKYNGSDAAEIGVYVNNSNKTLDRKVDTLKAAATGSEWNTVTTDVFLERGINIIDLDSTSAALAVDNLTIEKVDNKNITAIEAEDCKLIGDVTVAENPAASGGKFVNEILASKDGKNALEIEYNAPSAGKYELVVYQSNKELFGSHAYNAQMIDRFITLDVNGKDEKTVYFRNTYSVDSFRSQCVALNLKAGKNVIKIYNNDYRHHKNGVNGVNTCVNYTPNLDKFEFVQVSKTAEPEEPKPENPQPSQPSQPSNPSQPSGGNGGSSSSNGSSQAGSGSKTIAEASVPAAGPAVTGSTVAPATGKNSAAAPKKSTSNNTAKQKTAEAADEETEAEETEKVEIKDETTPKAVDENADETSDDSVEIQEEETPTAVEESSNSGLLAGIIIVAILAAGAAVTVLLRKGKLNIK</sequence>
<evidence type="ECO:0000256" key="2">
    <source>
        <dbReference type="SAM" id="Phobius"/>
    </source>
</evidence>
<dbReference type="GO" id="GO:0030246">
    <property type="term" value="F:carbohydrate binding"/>
    <property type="evidence" value="ECO:0007669"/>
    <property type="project" value="InterPro"/>
</dbReference>
<feature type="chain" id="PRO_5036904729" description="CBM6 domain-containing protein" evidence="3">
    <location>
        <begin position="28"/>
        <end position="1405"/>
    </location>
</feature>
<dbReference type="Gene3D" id="2.60.120.200">
    <property type="match status" value="1"/>
</dbReference>
<organism evidence="5 6">
    <name type="scientific">Pseudobutyrivibrio ruminis</name>
    <dbReference type="NCBI Taxonomy" id="46206"/>
    <lineage>
        <taxon>Bacteria</taxon>
        <taxon>Bacillati</taxon>
        <taxon>Bacillota</taxon>
        <taxon>Clostridia</taxon>
        <taxon>Lachnospirales</taxon>
        <taxon>Lachnospiraceae</taxon>
        <taxon>Pseudobutyrivibrio</taxon>
    </lineage>
</organism>
<keyword evidence="3" id="KW-0732">Signal</keyword>
<name>A0A927UED6_9FIRM</name>
<feature type="region of interest" description="Disordered" evidence="1">
    <location>
        <begin position="1228"/>
        <end position="1374"/>
    </location>
</feature>
<protein>
    <recommendedName>
        <fullName evidence="4">CBM6 domain-containing protein</fullName>
    </recommendedName>
</protein>
<keyword evidence="2" id="KW-0472">Membrane</keyword>
<dbReference type="SUPFAM" id="SSF49899">
    <property type="entry name" value="Concanavalin A-like lectins/glucanases"/>
    <property type="match status" value="1"/>
</dbReference>
<feature type="compositionally biased region" description="Basic and acidic residues" evidence="1">
    <location>
        <begin position="31"/>
        <end position="77"/>
    </location>
</feature>
<feature type="domain" description="CBM6" evidence="4">
    <location>
        <begin position="932"/>
        <end position="1066"/>
    </location>
</feature>
<evidence type="ECO:0000313" key="6">
    <source>
        <dbReference type="Proteomes" id="UP000766246"/>
    </source>
</evidence>